<dbReference type="GO" id="GO:0005737">
    <property type="term" value="C:cytoplasm"/>
    <property type="evidence" value="ECO:0007669"/>
    <property type="project" value="InterPro"/>
</dbReference>
<dbReference type="GO" id="GO:0008615">
    <property type="term" value="P:pyridoxine biosynthetic process"/>
    <property type="evidence" value="ECO:0007669"/>
    <property type="project" value="UniProtKB-KW"/>
</dbReference>
<dbReference type="EMBL" id="UINC01036736">
    <property type="protein sequence ID" value="SVB31158.1"/>
    <property type="molecule type" value="Genomic_DNA"/>
</dbReference>
<proteinExistence type="predicted"/>
<dbReference type="Gene3D" id="3.20.20.70">
    <property type="entry name" value="Aldolase class I"/>
    <property type="match status" value="1"/>
</dbReference>
<dbReference type="InterPro" id="IPR004569">
    <property type="entry name" value="PyrdxlP_synth_PdxJ"/>
</dbReference>
<evidence type="ECO:0000256" key="1">
    <source>
        <dbReference type="ARBA" id="ARBA00023096"/>
    </source>
</evidence>
<name>A0A382CYA5_9ZZZZ</name>
<dbReference type="GO" id="GO:0033856">
    <property type="term" value="F:pyridoxine 5'-phosphate synthase activity"/>
    <property type="evidence" value="ECO:0007669"/>
    <property type="project" value="InterPro"/>
</dbReference>
<keyword evidence="1" id="KW-0664">Pyridoxine biosynthesis</keyword>
<dbReference type="AlphaFoldDB" id="A0A382CYA5"/>
<gene>
    <name evidence="2" type="ORF">METZ01_LOCUS184012</name>
</gene>
<organism evidence="2">
    <name type="scientific">marine metagenome</name>
    <dbReference type="NCBI Taxonomy" id="408172"/>
    <lineage>
        <taxon>unclassified sequences</taxon>
        <taxon>metagenomes</taxon>
        <taxon>ecological metagenomes</taxon>
    </lineage>
</organism>
<dbReference type="InterPro" id="IPR013785">
    <property type="entry name" value="Aldolase_TIM"/>
</dbReference>
<reference evidence="2" key="1">
    <citation type="submission" date="2018-05" db="EMBL/GenBank/DDBJ databases">
        <authorList>
            <person name="Lanie J.A."/>
            <person name="Ng W.-L."/>
            <person name="Kazmierczak K.M."/>
            <person name="Andrzejewski T.M."/>
            <person name="Davidsen T.M."/>
            <person name="Wayne K.J."/>
            <person name="Tettelin H."/>
            <person name="Glass J.I."/>
            <person name="Rusch D."/>
            <person name="Podicherti R."/>
            <person name="Tsui H.-C.T."/>
            <person name="Winkler M.E."/>
        </authorList>
    </citation>
    <scope>NUCLEOTIDE SEQUENCE</scope>
</reference>
<dbReference type="Pfam" id="PF03740">
    <property type="entry name" value="PdxJ"/>
    <property type="match status" value="1"/>
</dbReference>
<protein>
    <submittedName>
        <fullName evidence="2">Uncharacterized protein</fullName>
    </submittedName>
</protein>
<accession>A0A382CYA5</accession>
<evidence type="ECO:0000313" key="2">
    <source>
        <dbReference type="EMBL" id="SVB31158.1"/>
    </source>
</evidence>
<dbReference type="InterPro" id="IPR036130">
    <property type="entry name" value="Pyridoxine-5'_phos_synth"/>
</dbReference>
<dbReference type="SUPFAM" id="SSF63892">
    <property type="entry name" value="Pyridoxine 5'-phosphate synthase"/>
    <property type="match status" value="1"/>
</dbReference>
<sequence length="56" mass="5803">MIYDIAVAVLAGLAELHIGRAIISRAAFSGLGEVVSEMKRLIGKVAPCTKATFSVG</sequence>